<accession>A0A2I0UFM8</accession>
<reference evidence="3" key="1">
    <citation type="submission" date="2017-11" db="EMBL/GenBank/DDBJ databases">
        <authorList>
            <person name="Lima N.C."/>
            <person name="Parody-Merino A.M."/>
            <person name="Battley P.F."/>
            <person name="Fidler A.E."/>
            <person name="Prosdocimi F."/>
        </authorList>
    </citation>
    <scope>NUCLEOTIDE SEQUENCE [LARGE SCALE GENOMIC DNA]</scope>
</reference>
<evidence type="ECO:0000256" key="1">
    <source>
        <dbReference type="SAM" id="MobiDB-lite"/>
    </source>
</evidence>
<gene>
    <name evidence="2" type="ORF">llap_4862</name>
</gene>
<feature type="compositionally biased region" description="Basic and acidic residues" evidence="1">
    <location>
        <begin position="59"/>
        <end position="106"/>
    </location>
</feature>
<feature type="compositionally biased region" description="Basic and acidic residues" evidence="1">
    <location>
        <begin position="24"/>
        <end position="43"/>
    </location>
</feature>
<keyword evidence="3" id="KW-1185">Reference proteome</keyword>
<dbReference type="EMBL" id="KZ505800">
    <property type="protein sequence ID" value="PKU44838.1"/>
    <property type="molecule type" value="Genomic_DNA"/>
</dbReference>
<feature type="region of interest" description="Disordered" evidence="1">
    <location>
        <begin position="24"/>
        <end position="106"/>
    </location>
</feature>
<sequence length="138" mass="16013">MQNSIPCDISEVVVLMNAMAEIERSKGRTEIEKEQSSHPKEPWTDVGRSPLNLGGDIKFVCRREEKKERRGEERRGEERRGEEGSEEKRREEKKKGWEKRGKKEAKGKIKPFGLRLNLEQSNVDFIGLPVAFCFQIKL</sequence>
<name>A0A2I0UFM8_LIMLA</name>
<protein>
    <submittedName>
        <fullName evidence="2">Uncharacterized protein</fullName>
    </submittedName>
</protein>
<organism evidence="2 3">
    <name type="scientific">Limosa lapponica baueri</name>
    <dbReference type="NCBI Taxonomy" id="1758121"/>
    <lineage>
        <taxon>Eukaryota</taxon>
        <taxon>Metazoa</taxon>
        <taxon>Chordata</taxon>
        <taxon>Craniata</taxon>
        <taxon>Vertebrata</taxon>
        <taxon>Euteleostomi</taxon>
        <taxon>Archelosauria</taxon>
        <taxon>Archosauria</taxon>
        <taxon>Dinosauria</taxon>
        <taxon>Saurischia</taxon>
        <taxon>Theropoda</taxon>
        <taxon>Coelurosauria</taxon>
        <taxon>Aves</taxon>
        <taxon>Neognathae</taxon>
        <taxon>Neoaves</taxon>
        <taxon>Charadriiformes</taxon>
        <taxon>Scolopacidae</taxon>
        <taxon>Limosa</taxon>
    </lineage>
</organism>
<dbReference type="AlphaFoldDB" id="A0A2I0UFM8"/>
<dbReference type="Proteomes" id="UP000233556">
    <property type="component" value="Unassembled WGS sequence"/>
</dbReference>
<proteinExistence type="predicted"/>
<evidence type="ECO:0000313" key="3">
    <source>
        <dbReference type="Proteomes" id="UP000233556"/>
    </source>
</evidence>
<evidence type="ECO:0000313" key="2">
    <source>
        <dbReference type="EMBL" id="PKU44838.1"/>
    </source>
</evidence>
<reference evidence="3" key="2">
    <citation type="submission" date="2017-12" db="EMBL/GenBank/DDBJ databases">
        <title>Genome sequence of the Bar-tailed Godwit (Limosa lapponica baueri).</title>
        <authorList>
            <person name="Lima N.C.B."/>
            <person name="Parody-Merino A.M."/>
            <person name="Battley P.F."/>
            <person name="Fidler A.E."/>
            <person name="Prosdocimi F."/>
        </authorList>
    </citation>
    <scope>NUCLEOTIDE SEQUENCE [LARGE SCALE GENOMIC DNA]</scope>
</reference>